<feature type="compositionally biased region" description="Acidic residues" evidence="1">
    <location>
        <begin position="136"/>
        <end position="147"/>
    </location>
</feature>
<keyword evidence="2" id="KW-0812">Transmembrane</keyword>
<evidence type="ECO:0000313" key="4">
    <source>
        <dbReference type="Proteomes" id="UP001049176"/>
    </source>
</evidence>
<dbReference type="RefSeq" id="XP_043008148.1">
    <property type="nucleotide sequence ID" value="XM_043155675.1"/>
</dbReference>
<comment type="caution">
    <text evidence="3">The sequence shown here is derived from an EMBL/GenBank/DDBJ whole genome shotgun (WGS) entry which is preliminary data.</text>
</comment>
<feature type="compositionally biased region" description="Pro residues" evidence="1">
    <location>
        <begin position="229"/>
        <end position="243"/>
    </location>
</feature>
<keyword evidence="4" id="KW-1185">Reference proteome</keyword>
<sequence length="397" mass="43368">MLDSRNSHSSTPSTSLVVGIILIVLSVLIAFGIVIFIIQRRRKRYEHLFRQNQLPHRHETDDTLRFVEPRRREGSLRVDGDEEWGTLETNVNAMEEVHRPSRAIAAVAPSSPSSPLLAPPVPAKNSHTHRIHGNIEPEDEEGGEEYDPLVYYSDIPPTPRQVKDELRGRYDKDENEDDHITSLLPSNSVPQLEPERLPILDDHPPPPPPPPTDVSIKGELAARNAALVIPPPPPPPLHSPPPPTDKDTTLPASTPAYSQTPTAVTPQPEQTEPSSRRALPPPPIPPQPPTKNGNEDGDAHLHRTATEVVSTLLKYRAVNGRQFIDRATGGKGRTGTLESVEHIERSGSIVSYSKRGGGGKVGEGNGSGRSVRFVSGPRPPLPPLPPIPTQGRDASRF</sequence>
<dbReference type="PANTHER" id="PTHR48125:SF10">
    <property type="entry name" value="OS12G0136300 PROTEIN"/>
    <property type="match status" value="1"/>
</dbReference>
<feature type="compositionally biased region" description="Polar residues" evidence="1">
    <location>
        <begin position="255"/>
        <end position="273"/>
    </location>
</feature>
<evidence type="ECO:0000256" key="2">
    <source>
        <dbReference type="SAM" id="Phobius"/>
    </source>
</evidence>
<feature type="compositionally biased region" description="Pro residues" evidence="1">
    <location>
        <begin position="377"/>
        <end position="388"/>
    </location>
</feature>
<accession>A0A9P7RZ60</accession>
<keyword evidence="2" id="KW-1133">Transmembrane helix</keyword>
<feature type="region of interest" description="Disordered" evidence="1">
    <location>
        <begin position="349"/>
        <end position="397"/>
    </location>
</feature>
<dbReference type="Proteomes" id="UP001049176">
    <property type="component" value="Chromosome 6"/>
</dbReference>
<dbReference type="CDD" id="cd12087">
    <property type="entry name" value="TM_EGFR-like"/>
    <property type="match status" value="1"/>
</dbReference>
<dbReference type="EMBL" id="CM032186">
    <property type="protein sequence ID" value="KAG7091678.1"/>
    <property type="molecule type" value="Genomic_DNA"/>
</dbReference>
<dbReference type="GeneID" id="66079774"/>
<keyword evidence="2" id="KW-0472">Membrane</keyword>
<feature type="region of interest" description="Disordered" evidence="1">
    <location>
        <begin position="196"/>
        <end position="304"/>
    </location>
</feature>
<organism evidence="3 4">
    <name type="scientific">Marasmius oreades</name>
    <name type="common">fairy-ring Marasmius</name>
    <dbReference type="NCBI Taxonomy" id="181124"/>
    <lineage>
        <taxon>Eukaryota</taxon>
        <taxon>Fungi</taxon>
        <taxon>Dikarya</taxon>
        <taxon>Basidiomycota</taxon>
        <taxon>Agaricomycotina</taxon>
        <taxon>Agaricomycetes</taxon>
        <taxon>Agaricomycetidae</taxon>
        <taxon>Agaricales</taxon>
        <taxon>Marasmiineae</taxon>
        <taxon>Marasmiaceae</taxon>
        <taxon>Marasmius</taxon>
    </lineage>
</organism>
<feature type="region of interest" description="Disordered" evidence="1">
    <location>
        <begin position="108"/>
        <end position="163"/>
    </location>
</feature>
<dbReference type="KEGG" id="more:E1B28_010698"/>
<feature type="compositionally biased region" description="Gly residues" evidence="1">
    <location>
        <begin position="355"/>
        <end position="367"/>
    </location>
</feature>
<reference evidence="3" key="1">
    <citation type="journal article" date="2021" name="Genome Biol. Evol.">
        <title>The assembled and annotated genome of the fairy-ring fungus Marasmius oreades.</title>
        <authorList>
            <person name="Hiltunen M."/>
            <person name="Ament-Velasquez S.L."/>
            <person name="Johannesson H."/>
        </authorList>
    </citation>
    <scope>NUCLEOTIDE SEQUENCE</scope>
    <source>
        <strain evidence="3">03SP1</strain>
    </source>
</reference>
<feature type="transmembrane region" description="Helical" evidence="2">
    <location>
        <begin position="16"/>
        <end position="38"/>
    </location>
</feature>
<evidence type="ECO:0000313" key="3">
    <source>
        <dbReference type="EMBL" id="KAG7091678.1"/>
    </source>
</evidence>
<dbReference type="AlphaFoldDB" id="A0A9P7RZ60"/>
<protein>
    <submittedName>
        <fullName evidence="3">Uncharacterized protein</fullName>
    </submittedName>
</protein>
<name>A0A9P7RZ60_9AGAR</name>
<gene>
    <name evidence="3" type="ORF">E1B28_010698</name>
</gene>
<feature type="compositionally biased region" description="Basic and acidic residues" evidence="1">
    <location>
        <begin position="293"/>
        <end position="304"/>
    </location>
</feature>
<feature type="compositionally biased region" description="Pro residues" evidence="1">
    <location>
        <begin position="279"/>
        <end position="289"/>
    </location>
</feature>
<proteinExistence type="predicted"/>
<dbReference type="OrthoDB" id="10657027at2759"/>
<evidence type="ECO:0000256" key="1">
    <source>
        <dbReference type="SAM" id="MobiDB-lite"/>
    </source>
</evidence>
<dbReference type="PANTHER" id="PTHR48125">
    <property type="entry name" value="LP07818P1"/>
    <property type="match status" value="1"/>
</dbReference>